<dbReference type="PANTHER" id="PTHR47997:SF75">
    <property type="entry name" value="MYB DOMAIN PROTEIN 55"/>
    <property type="match status" value="1"/>
</dbReference>
<name>A0A9E7JAF5_9LILI</name>
<dbReference type="PROSITE" id="PS51294">
    <property type="entry name" value="HTH_MYB"/>
    <property type="match status" value="1"/>
</dbReference>
<dbReference type="Pfam" id="PF00249">
    <property type="entry name" value="Myb_DNA-binding"/>
    <property type="match status" value="2"/>
</dbReference>
<dbReference type="Gene3D" id="1.10.10.60">
    <property type="entry name" value="Homeodomain-like"/>
    <property type="match status" value="2"/>
</dbReference>
<dbReference type="InterPro" id="IPR001005">
    <property type="entry name" value="SANT/Myb"/>
</dbReference>
<dbReference type="PANTHER" id="PTHR47997">
    <property type="entry name" value="MYB DOMAIN PROTEIN 55"/>
    <property type="match status" value="1"/>
</dbReference>
<dbReference type="InterPro" id="IPR017930">
    <property type="entry name" value="Myb_dom"/>
</dbReference>
<dbReference type="EMBL" id="CP097502">
    <property type="protein sequence ID" value="URD73756.1"/>
    <property type="molecule type" value="Genomic_DNA"/>
</dbReference>
<keyword evidence="10" id="KW-1185">Reference proteome</keyword>
<dbReference type="SMART" id="SM00717">
    <property type="entry name" value="SANT"/>
    <property type="match status" value="2"/>
</dbReference>
<feature type="domain" description="Myb-like" evidence="7">
    <location>
        <begin position="80"/>
        <end position="130"/>
    </location>
</feature>
<evidence type="ECO:0000256" key="6">
    <source>
        <dbReference type="ARBA" id="ARBA00023242"/>
    </source>
</evidence>
<reference evidence="9" key="1">
    <citation type="submission" date="2022-05" db="EMBL/GenBank/DDBJ databases">
        <title>The Musa troglodytarum L. genome provides insights into the mechanism of non-climacteric behaviour and enrichment of carotenoids.</title>
        <authorList>
            <person name="Wang J."/>
        </authorList>
    </citation>
    <scope>NUCLEOTIDE SEQUENCE</scope>
    <source>
        <tissue evidence="9">Leaf</tissue>
    </source>
</reference>
<keyword evidence="3" id="KW-0805">Transcription regulation</keyword>
<proteinExistence type="predicted"/>
<dbReference type="GO" id="GO:0005634">
    <property type="term" value="C:nucleus"/>
    <property type="evidence" value="ECO:0007669"/>
    <property type="project" value="UniProtKB-SubCell"/>
</dbReference>
<feature type="domain" description="HTH myb-type" evidence="8">
    <location>
        <begin position="80"/>
        <end position="134"/>
    </location>
</feature>
<dbReference type="GO" id="GO:0000976">
    <property type="term" value="F:transcription cis-regulatory region binding"/>
    <property type="evidence" value="ECO:0007669"/>
    <property type="project" value="UniProtKB-ARBA"/>
</dbReference>
<dbReference type="AlphaFoldDB" id="A0A9E7JAF5"/>
<dbReference type="InterPro" id="IPR009057">
    <property type="entry name" value="Homeodomain-like_sf"/>
</dbReference>
<dbReference type="PROSITE" id="PS50090">
    <property type="entry name" value="MYB_LIKE"/>
    <property type="match status" value="1"/>
</dbReference>
<evidence type="ECO:0000313" key="9">
    <source>
        <dbReference type="EMBL" id="URD73756.1"/>
    </source>
</evidence>
<keyword evidence="2" id="KW-0677">Repeat</keyword>
<accession>A0A9E7JAF5</accession>
<organism evidence="9 10">
    <name type="scientific">Musa troglodytarum</name>
    <name type="common">fe'i banana</name>
    <dbReference type="NCBI Taxonomy" id="320322"/>
    <lineage>
        <taxon>Eukaryota</taxon>
        <taxon>Viridiplantae</taxon>
        <taxon>Streptophyta</taxon>
        <taxon>Embryophyta</taxon>
        <taxon>Tracheophyta</taxon>
        <taxon>Spermatophyta</taxon>
        <taxon>Magnoliopsida</taxon>
        <taxon>Liliopsida</taxon>
        <taxon>Zingiberales</taxon>
        <taxon>Musaceae</taxon>
        <taxon>Musa</taxon>
    </lineage>
</organism>
<dbReference type="Proteomes" id="UP001055439">
    <property type="component" value="Chromosome 1"/>
</dbReference>
<evidence type="ECO:0000256" key="1">
    <source>
        <dbReference type="ARBA" id="ARBA00004123"/>
    </source>
</evidence>
<protein>
    <submittedName>
        <fullName evidence="9">Myb-related protein Hv33</fullName>
    </submittedName>
</protein>
<dbReference type="OrthoDB" id="2143914at2759"/>
<evidence type="ECO:0000259" key="8">
    <source>
        <dbReference type="PROSITE" id="PS51294"/>
    </source>
</evidence>
<comment type="subcellular location">
    <subcellularLocation>
        <location evidence="1">Nucleus</location>
    </subcellularLocation>
</comment>
<keyword evidence="5" id="KW-0804">Transcription</keyword>
<keyword evidence="6" id="KW-0539">Nucleus</keyword>
<dbReference type="SUPFAM" id="SSF46689">
    <property type="entry name" value="Homeodomain-like"/>
    <property type="match status" value="1"/>
</dbReference>
<evidence type="ECO:0000313" key="10">
    <source>
        <dbReference type="Proteomes" id="UP001055439"/>
    </source>
</evidence>
<evidence type="ECO:0000256" key="4">
    <source>
        <dbReference type="ARBA" id="ARBA00023125"/>
    </source>
</evidence>
<evidence type="ECO:0000256" key="2">
    <source>
        <dbReference type="ARBA" id="ARBA00022737"/>
    </source>
</evidence>
<gene>
    <name evidence="9" type="ORF">MUK42_37807</name>
</gene>
<dbReference type="FunFam" id="1.10.10.60:FF:000394">
    <property type="entry name" value="MYB transcription factor"/>
    <property type="match status" value="1"/>
</dbReference>
<dbReference type="CDD" id="cd00167">
    <property type="entry name" value="SANT"/>
    <property type="match status" value="2"/>
</dbReference>
<evidence type="ECO:0000256" key="5">
    <source>
        <dbReference type="ARBA" id="ARBA00023163"/>
    </source>
</evidence>
<dbReference type="InterPro" id="IPR051953">
    <property type="entry name" value="Plant_SW-associated_TFs"/>
</dbReference>
<sequence>MGPLLMLYFAFKQWRMSLRDCSLLLSSTICVLRTELSACTAKNRCVVRVWDVGCWSSVPKLAGLQRCGKSCRLRWINYLRPDLKRGSFSQQEEDVIIGLHGILGNRWSKIASQLPGRTDNEIKNFWNSCLKKKLRLRRIDPTTHRPLNEVETQEEAIRMYYSNSGANFEQLPEKPAFDPFPLIEIQTCLDSIEGNANFYYHSHQPIVPLSQNECLVKPELCDYGGVMDVPENFGYGESSSNSGNWNCNEAPEMKHVFGSEALNWVSVSKVETLVEPHEHKHSSWRESQHVMSSEDFSTDQVSSLPRDLSDICFNGPREASAGEFNVDFI</sequence>
<evidence type="ECO:0000259" key="7">
    <source>
        <dbReference type="PROSITE" id="PS50090"/>
    </source>
</evidence>
<evidence type="ECO:0000256" key="3">
    <source>
        <dbReference type="ARBA" id="ARBA00023015"/>
    </source>
</evidence>
<keyword evidence="4" id="KW-0238">DNA-binding</keyword>